<protein>
    <recommendedName>
        <fullName evidence="3">Centromere protein M</fullName>
    </recommendedName>
</protein>
<dbReference type="GeneID" id="103050062"/>
<name>A0A9F3VZY2_PYTBI</name>
<evidence type="ECO:0000256" key="3">
    <source>
        <dbReference type="ARBA" id="ARBA00016382"/>
    </source>
</evidence>
<evidence type="ECO:0000313" key="7">
    <source>
        <dbReference type="Proteomes" id="UP000695026"/>
    </source>
</evidence>
<evidence type="ECO:0000256" key="4">
    <source>
        <dbReference type="ARBA" id="ARBA00022454"/>
    </source>
</evidence>
<dbReference type="InterPro" id="IPR027417">
    <property type="entry name" value="P-loop_NTPase"/>
</dbReference>
<evidence type="ECO:0000256" key="1">
    <source>
        <dbReference type="ARBA" id="ARBA00004123"/>
    </source>
</evidence>
<accession>A0A9F3VZY2</accession>
<proteinExistence type="predicted"/>
<evidence type="ECO:0000256" key="5">
    <source>
        <dbReference type="ARBA" id="ARBA00023242"/>
    </source>
</evidence>
<reference evidence="8" key="1">
    <citation type="submission" date="2025-08" db="UniProtKB">
        <authorList>
            <consortium name="RefSeq"/>
        </authorList>
    </citation>
    <scope>IDENTIFICATION</scope>
    <source>
        <tissue evidence="8">Liver</tissue>
    </source>
</reference>
<dbReference type="Pfam" id="PF11111">
    <property type="entry name" value="CENP-M"/>
    <property type="match status" value="1"/>
</dbReference>
<dbReference type="PANTHER" id="PTHR34436:SF1">
    <property type="entry name" value="CENTROMERE PROTEIN M"/>
    <property type="match status" value="1"/>
</dbReference>
<keyword evidence="7" id="KW-1185">Reference proteome</keyword>
<dbReference type="OMA" id="CTLPLDI"/>
<dbReference type="AlphaFoldDB" id="A0A9F3VZY2"/>
<dbReference type="GO" id="GO:0005634">
    <property type="term" value="C:nucleus"/>
    <property type="evidence" value="ECO:0007669"/>
    <property type="project" value="UniProtKB-SubCell"/>
</dbReference>
<gene>
    <name evidence="8" type="primary">CENPM</name>
</gene>
<dbReference type="RefSeq" id="XP_015743594.1">
    <property type="nucleotide sequence ID" value="XM_015888108.2"/>
</dbReference>
<dbReference type="GO" id="GO:0000775">
    <property type="term" value="C:chromosome, centromeric region"/>
    <property type="evidence" value="ECO:0007669"/>
    <property type="project" value="UniProtKB-SubCell"/>
</dbReference>
<dbReference type="Proteomes" id="UP000695026">
    <property type="component" value="Unplaced"/>
</dbReference>
<keyword evidence="4" id="KW-0158">Chromosome</keyword>
<keyword evidence="5" id="KW-0539">Nucleus</keyword>
<comment type="subcellular location">
    <subcellularLocation>
        <location evidence="2">Chromosome</location>
        <location evidence="2">Centromere</location>
    </subcellularLocation>
    <subcellularLocation>
        <location evidence="1">Nucleus</location>
    </subcellularLocation>
</comment>
<organism evidence="7 8">
    <name type="scientific">Python bivittatus</name>
    <name type="common">Burmese python</name>
    <name type="synonym">Python molurus bivittatus</name>
    <dbReference type="NCBI Taxonomy" id="176946"/>
    <lineage>
        <taxon>Eukaryota</taxon>
        <taxon>Metazoa</taxon>
        <taxon>Chordata</taxon>
        <taxon>Craniata</taxon>
        <taxon>Vertebrata</taxon>
        <taxon>Euteleostomi</taxon>
        <taxon>Lepidosauria</taxon>
        <taxon>Squamata</taxon>
        <taxon>Bifurcata</taxon>
        <taxon>Unidentata</taxon>
        <taxon>Episquamata</taxon>
        <taxon>Toxicofera</taxon>
        <taxon>Serpentes</taxon>
        <taxon>Henophidia</taxon>
        <taxon>Pythonidae</taxon>
        <taxon>Python</taxon>
    </lineage>
</organism>
<dbReference type="InterPro" id="IPR020987">
    <property type="entry name" value="Centromere_Cenp-M"/>
</dbReference>
<dbReference type="OrthoDB" id="2386686at2759"/>
<dbReference type="CTD" id="79019"/>
<sequence length="187" mass="20961">MSMLAAFGKLPTLNSATILLVGTNDIFQQQLAETILKEKQDLKINIVFFFSHLAASLPLPVERDHIRPRIDLIVFMINIQSKYSFEDIEASLIHVDANFFLGKVCLLVTGVGRMNQISVDMDAIWKLADRYCSPVLFCELECEKVRTVTAQRLLRMLQVCAGHVPGISSLSFSSLMKSSIDDSNYMA</sequence>
<evidence type="ECO:0000313" key="8">
    <source>
        <dbReference type="RefSeq" id="XP_015743594.1"/>
    </source>
</evidence>
<dbReference type="PANTHER" id="PTHR34436">
    <property type="entry name" value="CENTROMERE PROTEIN M"/>
    <property type="match status" value="1"/>
</dbReference>
<keyword evidence="6" id="KW-0137">Centromere</keyword>
<evidence type="ECO:0000256" key="6">
    <source>
        <dbReference type="ARBA" id="ARBA00023328"/>
    </source>
</evidence>
<dbReference type="Gene3D" id="3.40.50.300">
    <property type="entry name" value="P-loop containing nucleotide triphosphate hydrolases"/>
    <property type="match status" value="1"/>
</dbReference>
<evidence type="ECO:0000256" key="2">
    <source>
        <dbReference type="ARBA" id="ARBA00004584"/>
    </source>
</evidence>